<evidence type="ECO:0000313" key="2">
    <source>
        <dbReference type="Proteomes" id="UP000321595"/>
    </source>
</evidence>
<name>A0A5B8XTH9_9DELT</name>
<protein>
    <submittedName>
        <fullName evidence="1">Uncharacterized protein</fullName>
    </submittedName>
</protein>
<dbReference type="KEGG" id="bbae:FRD01_18600"/>
<dbReference type="RefSeq" id="WP_146962422.1">
    <property type="nucleotide sequence ID" value="NZ_CP042467.1"/>
</dbReference>
<keyword evidence="2" id="KW-1185">Reference proteome</keyword>
<proteinExistence type="predicted"/>
<organism evidence="1 2">
    <name type="scientific">Microvenator marinus</name>
    <dbReference type="NCBI Taxonomy" id="2600177"/>
    <lineage>
        <taxon>Bacteria</taxon>
        <taxon>Deltaproteobacteria</taxon>
        <taxon>Bradymonadales</taxon>
        <taxon>Microvenatoraceae</taxon>
        <taxon>Microvenator</taxon>
    </lineage>
</organism>
<reference evidence="1 2" key="1">
    <citation type="submission" date="2019-08" db="EMBL/GenBank/DDBJ databases">
        <authorList>
            <person name="Liang Q."/>
        </authorList>
    </citation>
    <scope>NUCLEOTIDE SEQUENCE [LARGE SCALE GENOMIC DNA]</scope>
    <source>
        <strain evidence="1 2">V1718</strain>
    </source>
</reference>
<sequence>MKKLALLSLFVTACSVERGESDWEPQELADLGVDSETSEFALGEGPGAGTMDGTWLQVHEGSTCVLNDEQLTHAWYLVQIEQAGRSLRETRTICRVDLSPVLGLRVLIPEATRDSIEFIDLDRGFVSDLRSGGTYTSSLELALWGVELEDPLSEELPDDGEDPRVVDADDDGNPGVTFAIDASSCLRFAGQRQAIRYSGTFDAPNSISGTSANITDVEAYGSTEVLCGIAPPINSNDAHSKFRMVRIDGLGGAPNLDENEDGQITCDEASVAFLEVIERREADRERCKRD</sequence>
<accession>A0A5B8XTH9</accession>
<dbReference type="Proteomes" id="UP000321595">
    <property type="component" value="Chromosome"/>
</dbReference>
<dbReference type="EMBL" id="CP042467">
    <property type="protein sequence ID" value="QED29212.1"/>
    <property type="molecule type" value="Genomic_DNA"/>
</dbReference>
<gene>
    <name evidence="1" type="ORF">FRD01_18600</name>
</gene>
<evidence type="ECO:0000313" key="1">
    <source>
        <dbReference type="EMBL" id="QED29212.1"/>
    </source>
</evidence>
<dbReference type="OrthoDB" id="5498622at2"/>
<dbReference type="AlphaFoldDB" id="A0A5B8XTH9"/>